<dbReference type="AlphaFoldDB" id="A0A9D3W1B3"/>
<protein>
    <submittedName>
        <fullName evidence="1">Uncharacterized protein</fullName>
    </submittedName>
</protein>
<comment type="caution">
    <text evidence="1">The sequence shown here is derived from an EMBL/GenBank/DDBJ whole genome shotgun (WGS) entry which is preliminary data.</text>
</comment>
<evidence type="ECO:0000313" key="1">
    <source>
        <dbReference type="EMBL" id="KAH1106822.1"/>
    </source>
</evidence>
<reference evidence="1 2" key="1">
    <citation type="journal article" date="2021" name="Plant Biotechnol. J.">
        <title>Multi-omics assisted identification of the key and species-specific regulatory components of drought-tolerant mechanisms in Gossypium stocksii.</title>
        <authorList>
            <person name="Yu D."/>
            <person name="Ke L."/>
            <person name="Zhang D."/>
            <person name="Wu Y."/>
            <person name="Sun Y."/>
            <person name="Mei J."/>
            <person name="Sun J."/>
            <person name="Sun Y."/>
        </authorList>
    </citation>
    <scope>NUCLEOTIDE SEQUENCE [LARGE SCALE GENOMIC DNA]</scope>
    <source>
        <strain evidence="2">cv. E1</strain>
        <tissue evidence="1">Leaf</tissue>
    </source>
</reference>
<gene>
    <name evidence="1" type="ORF">J1N35_010590</name>
</gene>
<name>A0A9D3W1B3_9ROSI</name>
<dbReference type="Proteomes" id="UP000828251">
    <property type="component" value="Unassembled WGS sequence"/>
</dbReference>
<dbReference type="EMBL" id="JAIQCV010000004">
    <property type="protein sequence ID" value="KAH1106822.1"/>
    <property type="molecule type" value="Genomic_DNA"/>
</dbReference>
<evidence type="ECO:0000313" key="2">
    <source>
        <dbReference type="Proteomes" id="UP000828251"/>
    </source>
</evidence>
<organism evidence="1 2">
    <name type="scientific">Gossypium stocksii</name>
    <dbReference type="NCBI Taxonomy" id="47602"/>
    <lineage>
        <taxon>Eukaryota</taxon>
        <taxon>Viridiplantae</taxon>
        <taxon>Streptophyta</taxon>
        <taxon>Embryophyta</taxon>
        <taxon>Tracheophyta</taxon>
        <taxon>Spermatophyta</taxon>
        <taxon>Magnoliopsida</taxon>
        <taxon>eudicotyledons</taxon>
        <taxon>Gunneridae</taxon>
        <taxon>Pentapetalae</taxon>
        <taxon>rosids</taxon>
        <taxon>malvids</taxon>
        <taxon>Malvales</taxon>
        <taxon>Malvaceae</taxon>
        <taxon>Malvoideae</taxon>
        <taxon>Gossypium</taxon>
    </lineage>
</organism>
<sequence>MGAMQTTPITGTGLVSNKGKGILGGSSPGFPANEHLVVPLMWWSKLEQYFEAEGKEGIRLAPILYAKVRRPAPIDLGVVESIVLGPSKKGLIVSGGASPLKPLFPSPNVHHGIGVSLTIGVHEE</sequence>
<keyword evidence="2" id="KW-1185">Reference proteome</keyword>
<proteinExistence type="predicted"/>
<accession>A0A9D3W1B3</accession>